<dbReference type="Proteomes" id="UP000267469">
    <property type="component" value="Unassembled WGS sequence"/>
</dbReference>
<feature type="binding site" evidence="4">
    <location>
        <position position="177"/>
    </location>
    <ligand>
        <name>substrate</name>
    </ligand>
</feature>
<proteinExistence type="inferred from homology"/>
<keyword evidence="7" id="KW-1185">Reference proteome</keyword>
<feature type="binding site" evidence="4">
    <location>
        <position position="365"/>
    </location>
    <ligand>
        <name>substrate</name>
    </ligand>
</feature>
<dbReference type="Gene3D" id="1.50.10.10">
    <property type="match status" value="1"/>
</dbReference>
<feature type="binding site" evidence="4">
    <location>
        <position position="117"/>
    </location>
    <ligand>
        <name>substrate</name>
    </ligand>
</feature>
<feature type="binding site" evidence="4">
    <location>
        <position position="249"/>
    </location>
    <ligand>
        <name>substrate</name>
    </ligand>
</feature>
<keyword evidence="1 6" id="KW-0378">Hydrolase</keyword>
<dbReference type="InterPro" id="IPR010905">
    <property type="entry name" value="Glyco_hydro_88"/>
</dbReference>
<keyword evidence="5" id="KW-0732">Signal</keyword>
<feature type="chain" id="PRO_5018054545" evidence="5">
    <location>
        <begin position="23"/>
        <end position="412"/>
    </location>
</feature>
<dbReference type="EMBL" id="RJTM01000138">
    <property type="protein sequence ID" value="RNL78065.1"/>
    <property type="molecule type" value="Genomic_DNA"/>
</dbReference>
<dbReference type="SUPFAM" id="SSF48208">
    <property type="entry name" value="Six-hairpin glycosidases"/>
    <property type="match status" value="1"/>
</dbReference>
<dbReference type="GO" id="GO:0052757">
    <property type="term" value="F:chondroitin hydrolase activity"/>
    <property type="evidence" value="ECO:0007669"/>
    <property type="project" value="TreeGrafter"/>
</dbReference>
<feature type="active site" description="Nucleophile" evidence="3">
    <location>
        <position position="117"/>
    </location>
</feature>
<sequence>MAPHKFCFFFFSCLFLIFPVTAQNTDTAKAFRHAEKQAEVLLKEIRQQAKTSGLVSPRTLGPAGALELVAPGDWTSGFFPGLLWYLYEYNGEDVWRKKAETFTANIEQEKWNAGTHDMGFKIYCSYGNGYRLTKNRHYKDVIIQAAGTLIKRFNPNVGAIRSWDHNKDKWDFPVIIDNMMNLELLFAATEITGDSVYYDIAVKHANTTMKNHFREDYSSYHVIGYDPGTGTVMKKNTHQGFSDASSWARGQAWGLYGYTMCYRATGDETYLHHAEKITNYILHHPNMPEDLVPYWDFNAPEIPDEERDVSAAVVIASGLYELSTYSKQGEKYRKAADKIIYALSTQYTAPGGEAKGFILLHSVGSKPFGSEVDVPLIYADYYYLEALLRKKDLQEGKVKNYPGGVHRGNQGL</sequence>
<dbReference type="InterPro" id="IPR052369">
    <property type="entry name" value="UG_Glycosaminoglycan_Hydrolase"/>
</dbReference>
<accession>A0A3N0DQZ3</accession>
<feature type="binding site" evidence="4">
    <location>
        <position position="237"/>
    </location>
    <ligand>
        <name>substrate</name>
    </ligand>
</feature>
<evidence type="ECO:0000313" key="7">
    <source>
        <dbReference type="Proteomes" id="UP000267469"/>
    </source>
</evidence>
<dbReference type="Pfam" id="PF07470">
    <property type="entry name" value="Glyco_hydro_88"/>
    <property type="match status" value="1"/>
</dbReference>
<feature type="active site" description="Proton donor" evidence="3">
    <location>
        <position position="177"/>
    </location>
</feature>
<name>A0A3N0DQZ3_SINP1</name>
<dbReference type="PANTHER" id="PTHR36845:SF1">
    <property type="entry name" value="HYDROLASE, PUTATIVE (AFU_ORTHOLOGUE AFUA_7G05090)-RELATED"/>
    <property type="match status" value="1"/>
</dbReference>
<dbReference type="AlphaFoldDB" id="A0A3N0DQZ3"/>
<evidence type="ECO:0000256" key="4">
    <source>
        <dbReference type="PIRSR" id="PIRSR610905-2"/>
    </source>
</evidence>
<comment type="similarity">
    <text evidence="2">Belongs to the glycosyl hydrolase 88 family.</text>
</comment>
<dbReference type="InterPro" id="IPR012341">
    <property type="entry name" value="6hp_glycosidase-like_sf"/>
</dbReference>
<feature type="signal peptide" evidence="5">
    <location>
        <begin position="1"/>
        <end position="22"/>
    </location>
</feature>
<comment type="caution">
    <text evidence="6">The sequence shown here is derived from an EMBL/GenBank/DDBJ whole genome shotgun (WGS) entry which is preliminary data.</text>
</comment>
<protein>
    <submittedName>
        <fullName evidence="6">Glucuronyl hydrolase</fullName>
    </submittedName>
</protein>
<reference evidence="6 7" key="1">
    <citation type="submission" date="2018-10" db="EMBL/GenBank/DDBJ databases">
        <title>Sinomicrobium pectinilyticum sp. nov., a pectinase-producing bacterium isolated from alkaline and saline soil, and emended description of the genus Sinomicrobium.</title>
        <authorList>
            <person name="Cheng B."/>
            <person name="Li C."/>
            <person name="Lai Q."/>
            <person name="Du M."/>
            <person name="Shao Z."/>
            <person name="Xu P."/>
            <person name="Yang C."/>
        </authorList>
    </citation>
    <scope>NUCLEOTIDE SEQUENCE [LARGE SCALE GENOMIC DNA]</scope>
    <source>
        <strain evidence="6 7">5DNS001</strain>
    </source>
</reference>
<gene>
    <name evidence="6" type="ORF">ED312_19900</name>
</gene>
<dbReference type="RefSeq" id="WP_123217785.1">
    <property type="nucleotide sequence ID" value="NZ_RJTM01000138.1"/>
</dbReference>
<dbReference type="InterPro" id="IPR008928">
    <property type="entry name" value="6-hairpin_glycosidase_sf"/>
</dbReference>
<evidence type="ECO:0000256" key="3">
    <source>
        <dbReference type="PIRSR" id="PIRSR610905-1"/>
    </source>
</evidence>
<evidence type="ECO:0000256" key="1">
    <source>
        <dbReference type="ARBA" id="ARBA00022801"/>
    </source>
</evidence>
<dbReference type="PANTHER" id="PTHR36845">
    <property type="entry name" value="HYDROLASE, PUTATIVE (AFU_ORTHOLOGUE AFUA_7G05090)-RELATED"/>
    <property type="match status" value="1"/>
</dbReference>
<feature type="binding site" evidence="4">
    <location>
        <position position="253"/>
    </location>
    <ligand>
        <name>substrate</name>
    </ligand>
</feature>
<dbReference type="OrthoDB" id="428577at2"/>
<evidence type="ECO:0000313" key="6">
    <source>
        <dbReference type="EMBL" id="RNL78065.1"/>
    </source>
</evidence>
<dbReference type="GO" id="GO:0000272">
    <property type="term" value="P:polysaccharide catabolic process"/>
    <property type="evidence" value="ECO:0007669"/>
    <property type="project" value="TreeGrafter"/>
</dbReference>
<evidence type="ECO:0000256" key="2">
    <source>
        <dbReference type="ARBA" id="ARBA00038358"/>
    </source>
</evidence>
<evidence type="ECO:0000256" key="5">
    <source>
        <dbReference type="SAM" id="SignalP"/>
    </source>
</evidence>
<organism evidence="6 7">
    <name type="scientific">Sinomicrobium pectinilyticum</name>
    <dbReference type="NCBI Taxonomy" id="1084421"/>
    <lineage>
        <taxon>Bacteria</taxon>
        <taxon>Pseudomonadati</taxon>
        <taxon>Bacteroidota</taxon>
        <taxon>Flavobacteriia</taxon>
        <taxon>Flavobacteriales</taxon>
        <taxon>Flavobacteriaceae</taxon>
        <taxon>Sinomicrobium</taxon>
    </lineage>
</organism>